<dbReference type="Proteomes" id="UP000308196">
    <property type="component" value="Chromosome"/>
</dbReference>
<dbReference type="Pfam" id="PF14903">
    <property type="entry name" value="WG_beta_rep"/>
    <property type="match status" value="3"/>
</dbReference>
<sequence length="456" mass="50538">MKKTLLSLSVLLAANNLSFAQIQKAFKINYAFVLTDGSQERGEEAPVTLFEAYVNTEKIKVISLAQESIFLAKKKEDKSIVVYPALSKYIVNAEQAVSYKLKLIDGETKTIAEYPCKLAQLELTNINDAEENTILSVWYSDKLPVTYWEGADIFKKIPGAVLQVTTPFGTDLVAQSVESSQLDDKDFIIPEDYVQVESTSQDAQSDLTDNQVAEDRFLYEDESGRVGLKNGKQDIIVPAIYRYIAPFVGATGIAQSEDNKYGAIDVAGKVTVPFEYDYLAYDDNTGQYIFGINEKYGILGNDSKTIIPAKYDMISFIKDGYAVFQQQEKYGIINQSGKIIVPANYSYISENNGTHFISIDNDLYSLVELKSNKVVSSTYDFISITDEPTRFLASKDGKYGYLDGQGQVAIPFIYEGATAFYDGLASVTVEGSDDVILINIKGEQVEIDASAEEEVD</sequence>
<name>A0A4U9VXN2_9SPHI</name>
<protein>
    <submittedName>
        <fullName evidence="2">GLPGLI family protein</fullName>
    </submittedName>
</protein>
<accession>A0A4U9VXN2</accession>
<keyword evidence="1" id="KW-0732">Signal</keyword>
<gene>
    <name evidence="2" type="ORF">NCTC11429_04186</name>
</gene>
<dbReference type="GeneID" id="78464798"/>
<evidence type="ECO:0000313" key="2">
    <source>
        <dbReference type="EMBL" id="VTR50802.1"/>
    </source>
</evidence>
<evidence type="ECO:0000313" key="3">
    <source>
        <dbReference type="Proteomes" id="UP000308196"/>
    </source>
</evidence>
<dbReference type="InterPro" id="IPR032774">
    <property type="entry name" value="WG_beta_rep"/>
</dbReference>
<dbReference type="PANTHER" id="PTHR37841">
    <property type="entry name" value="GLR2918 PROTEIN"/>
    <property type="match status" value="1"/>
</dbReference>
<dbReference type="KEGG" id="stha:NCTC11429_04186"/>
<dbReference type="PANTHER" id="PTHR37841:SF1">
    <property type="entry name" value="DUF3298 DOMAIN-CONTAINING PROTEIN"/>
    <property type="match status" value="1"/>
</dbReference>
<evidence type="ECO:0000256" key="1">
    <source>
        <dbReference type="SAM" id="SignalP"/>
    </source>
</evidence>
<dbReference type="EMBL" id="LR590484">
    <property type="protein sequence ID" value="VTR50802.1"/>
    <property type="molecule type" value="Genomic_DNA"/>
</dbReference>
<proteinExistence type="predicted"/>
<feature type="chain" id="PRO_5020468074" evidence="1">
    <location>
        <begin position="21"/>
        <end position="456"/>
    </location>
</feature>
<dbReference type="RefSeq" id="WP_028069583.1">
    <property type="nucleotide sequence ID" value="NZ_JBPFQZ010000002.1"/>
</dbReference>
<organism evidence="2 3">
    <name type="scientific">Sphingobacterium thalpophilum</name>
    <dbReference type="NCBI Taxonomy" id="259"/>
    <lineage>
        <taxon>Bacteria</taxon>
        <taxon>Pseudomonadati</taxon>
        <taxon>Bacteroidota</taxon>
        <taxon>Sphingobacteriia</taxon>
        <taxon>Sphingobacteriales</taxon>
        <taxon>Sphingobacteriaceae</taxon>
        <taxon>Sphingobacterium</taxon>
    </lineage>
</organism>
<feature type="signal peptide" evidence="1">
    <location>
        <begin position="1"/>
        <end position="20"/>
    </location>
</feature>
<dbReference type="AlphaFoldDB" id="A0A4U9VXN2"/>
<dbReference type="STRING" id="1123265.GCA_000686625_02430"/>
<reference evidence="2 3" key="1">
    <citation type="submission" date="2019-05" db="EMBL/GenBank/DDBJ databases">
        <authorList>
            <consortium name="Pathogen Informatics"/>
        </authorList>
    </citation>
    <scope>NUCLEOTIDE SEQUENCE [LARGE SCALE GENOMIC DNA]</scope>
    <source>
        <strain evidence="2 3">NCTC11429</strain>
    </source>
</reference>